<organism evidence="2 3">
    <name type="scientific">Anaerorhabdus furcosa</name>
    <dbReference type="NCBI Taxonomy" id="118967"/>
    <lineage>
        <taxon>Bacteria</taxon>
        <taxon>Bacillati</taxon>
        <taxon>Bacillota</taxon>
        <taxon>Erysipelotrichia</taxon>
        <taxon>Erysipelotrichales</taxon>
        <taxon>Erysipelotrichaceae</taxon>
        <taxon>Anaerorhabdus</taxon>
    </lineage>
</organism>
<evidence type="ECO:0000313" key="3">
    <source>
        <dbReference type="Proteomes" id="UP000243297"/>
    </source>
</evidence>
<dbReference type="AlphaFoldDB" id="A0A1T4P9L3"/>
<reference evidence="3" key="1">
    <citation type="submission" date="2017-02" db="EMBL/GenBank/DDBJ databases">
        <authorList>
            <person name="Varghese N."/>
            <person name="Submissions S."/>
        </authorList>
    </citation>
    <scope>NUCLEOTIDE SEQUENCE [LARGE SCALE GENOMIC DNA]</scope>
    <source>
        <strain evidence="3">ATCC 25662</strain>
    </source>
</reference>
<keyword evidence="1" id="KW-0812">Transmembrane</keyword>
<feature type="transmembrane region" description="Helical" evidence="1">
    <location>
        <begin position="6"/>
        <end position="29"/>
    </location>
</feature>
<protein>
    <submittedName>
        <fullName evidence="2">Uncharacterized protein</fullName>
    </submittedName>
</protein>
<dbReference type="Proteomes" id="UP000243297">
    <property type="component" value="Unassembled WGS sequence"/>
</dbReference>
<sequence length="75" mass="8779">MKSNNGFILIEVSLCITITMIIVCLVFGVKQLEVMHRSSLDLYNEEDENRYIQILRNRNECEIECTTKEEIQPLT</sequence>
<keyword evidence="1" id="KW-1133">Transmembrane helix</keyword>
<proteinExistence type="predicted"/>
<dbReference type="RefSeq" id="WP_078712325.1">
    <property type="nucleotide sequence ID" value="NZ_FUWY01000005.1"/>
</dbReference>
<evidence type="ECO:0000256" key="1">
    <source>
        <dbReference type="SAM" id="Phobius"/>
    </source>
</evidence>
<dbReference type="STRING" id="118967.SAMN02745191_1921"/>
<dbReference type="EMBL" id="FUWY01000005">
    <property type="protein sequence ID" value="SJZ87558.1"/>
    <property type="molecule type" value="Genomic_DNA"/>
</dbReference>
<name>A0A1T4P9L3_9FIRM</name>
<keyword evidence="3" id="KW-1185">Reference proteome</keyword>
<keyword evidence="1" id="KW-0472">Membrane</keyword>
<accession>A0A1T4P9L3</accession>
<evidence type="ECO:0000313" key="2">
    <source>
        <dbReference type="EMBL" id="SJZ87558.1"/>
    </source>
</evidence>
<gene>
    <name evidence="2" type="ORF">SAMN02745191_1921</name>
</gene>